<sequence length="87" mass="10544">MHKKRRYIVQVYELITEDRAQHQNANRWQSSALNRDSGKPFTRLRDRTGALRSNGREFDRDERLLMEKHRETLNTNELETIFDVVER</sequence>
<reference evidence="4" key="1">
    <citation type="submission" date="2017-02" db="UniProtKB">
        <authorList>
            <consortium name="WormBaseParasite"/>
        </authorList>
    </citation>
    <scope>IDENTIFICATION</scope>
</reference>
<name>A0A0M3J403_ANISI</name>
<dbReference type="EMBL" id="UYRR01002708">
    <property type="protein sequence ID" value="VDK19665.1"/>
    <property type="molecule type" value="Genomic_DNA"/>
</dbReference>
<organism evidence="4">
    <name type="scientific">Anisakis simplex</name>
    <name type="common">Herring worm</name>
    <dbReference type="NCBI Taxonomy" id="6269"/>
    <lineage>
        <taxon>Eukaryota</taxon>
        <taxon>Metazoa</taxon>
        <taxon>Ecdysozoa</taxon>
        <taxon>Nematoda</taxon>
        <taxon>Chromadorea</taxon>
        <taxon>Rhabditida</taxon>
        <taxon>Spirurina</taxon>
        <taxon>Ascaridomorpha</taxon>
        <taxon>Ascaridoidea</taxon>
        <taxon>Anisakidae</taxon>
        <taxon>Anisakis</taxon>
        <taxon>Anisakis simplex complex</taxon>
    </lineage>
</organism>
<dbReference type="WBParaSite" id="ASIM_0000226701-mRNA-1">
    <property type="protein sequence ID" value="ASIM_0000226701-mRNA-1"/>
    <property type="gene ID" value="ASIM_0000226701"/>
</dbReference>
<dbReference type="AlphaFoldDB" id="A0A0M3J403"/>
<proteinExistence type="predicted"/>
<evidence type="ECO:0000313" key="4">
    <source>
        <dbReference type="WBParaSite" id="ASIM_0000226701-mRNA-1"/>
    </source>
</evidence>
<feature type="region of interest" description="Disordered" evidence="1">
    <location>
        <begin position="23"/>
        <end position="43"/>
    </location>
</feature>
<reference evidence="2 3" key="2">
    <citation type="submission" date="2018-11" db="EMBL/GenBank/DDBJ databases">
        <authorList>
            <consortium name="Pathogen Informatics"/>
        </authorList>
    </citation>
    <scope>NUCLEOTIDE SEQUENCE [LARGE SCALE GENOMIC DNA]</scope>
</reference>
<dbReference type="Proteomes" id="UP000267096">
    <property type="component" value="Unassembled WGS sequence"/>
</dbReference>
<gene>
    <name evidence="2" type="ORF">ASIM_LOCUS2136</name>
</gene>
<evidence type="ECO:0000256" key="1">
    <source>
        <dbReference type="SAM" id="MobiDB-lite"/>
    </source>
</evidence>
<accession>A0A0M3J403</accession>
<feature type="compositionally biased region" description="Polar residues" evidence="1">
    <location>
        <begin position="23"/>
        <end position="34"/>
    </location>
</feature>
<evidence type="ECO:0000313" key="2">
    <source>
        <dbReference type="EMBL" id="VDK19665.1"/>
    </source>
</evidence>
<protein>
    <submittedName>
        <fullName evidence="4">HTH_48 domain-containing protein</fullName>
    </submittedName>
</protein>
<evidence type="ECO:0000313" key="3">
    <source>
        <dbReference type="Proteomes" id="UP000267096"/>
    </source>
</evidence>
<keyword evidence="3" id="KW-1185">Reference proteome</keyword>